<dbReference type="Pfam" id="PF09527">
    <property type="entry name" value="ATPase_gene1"/>
    <property type="match status" value="1"/>
</dbReference>
<proteinExistence type="predicted"/>
<keyword evidence="1" id="KW-0812">Transmembrane</keyword>
<feature type="transmembrane region" description="Helical" evidence="1">
    <location>
        <begin position="26"/>
        <end position="46"/>
    </location>
</feature>
<sequence length="86" mass="9323">MEAAVRQQTDRRTGVSDQEVNVTTHLAHIGALGWTIVTPPLGGMLAGRWLDHHLMGKGVLFSAALLLLGFGVGGWSAWNWMNHPHA</sequence>
<dbReference type="InterPro" id="IPR032820">
    <property type="entry name" value="ATPase_put"/>
</dbReference>
<feature type="transmembrane region" description="Helical" evidence="1">
    <location>
        <begin position="58"/>
        <end position="78"/>
    </location>
</feature>
<evidence type="ECO:0000313" key="3">
    <source>
        <dbReference type="Proteomes" id="UP000631653"/>
    </source>
</evidence>
<organism evidence="2 3">
    <name type="scientific">Acetobacter conturbans</name>
    <dbReference type="NCBI Taxonomy" id="1737472"/>
    <lineage>
        <taxon>Bacteria</taxon>
        <taxon>Pseudomonadati</taxon>
        <taxon>Pseudomonadota</taxon>
        <taxon>Alphaproteobacteria</taxon>
        <taxon>Acetobacterales</taxon>
        <taxon>Acetobacteraceae</taxon>
        <taxon>Acetobacter</taxon>
    </lineage>
</organism>
<reference evidence="2 3" key="1">
    <citation type="journal article" date="2020" name="Int. J. Syst. Evol. Microbiol.">
        <title>Novel acetic acid bacteria from cider fermentations: Acetobacter conturbans sp. nov. and Acetobacter fallax sp. nov.</title>
        <authorList>
            <person name="Sombolestani A.S."/>
            <person name="Cleenwerck I."/>
            <person name="Cnockaert M."/>
            <person name="Borremans W."/>
            <person name="Wieme A.D."/>
            <person name="De Vuyst L."/>
            <person name="Vandamme P."/>
        </authorList>
    </citation>
    <scope>NUCLEOTIDE SEQUENCE [LARGE SCALE GENOMIC DNA]</scope>
    <source>
        <strain evidence="2 3">LMG 1627</strain>
    </source>
</reference>
<keyword evidence="3" id="KW-1185">Reference proteome</keyword>
<accession>A0ABX0JX33</accession>
<keyword evidence="1" id="KW-0472">Membrane</keyword>
<dbReference type="Proteomes" id="UP000631653">
    <property type="component" value="Unassembled WGS sequence"/>
</dbReference>
<gene>
    <name evidence="2" type="ORF">GOB81_04130</name>
</gene>
<evidence type="ECO:0000256" key="1">
    <source>
        <dbReference type="SAM" id="Phobius"/>
    </source>
</evidence>
<evidence type="ECO:0000313" key="2">
    <source>
        <dbReference type="EMBL" id="NHN87821.1"/>
    </source>
</evidence>
<keyword evidence="1" id="KW-1133">Transmembrane helix</keyword>
<protein>
    <submittedName>
        <fullName evidence="2">ATP synthase subunit</fullName>
    </submittedName>
</protein>
<name>A0ABX0JX33_9PROT</name>
<dbReference type="EMBL" id="WOSY01000003">
    <property type="protein sequence ID" value="NHN87821.1"/>
    <property type="molecule type" value="Genomic_DNA"/>
</dbReference>
<comment type="caution">
    <text evidence="2">The sequence shown here is derived from an EMBL/GenBank/DDBJ whole genome shotgun (WGS) entry which is preliminary data.</text>
</comment>